<sequence>MICGIRKWWIHSGAEVGANNDRPHTLSYAGNFHTPGGPFTFLSSDKLSACAGGLLNCRISPACAWKPDVWGSTTTVHMLDILTCPVAVLEPGLQPKNNWGGWPIPPAFLTHMREIP</sequence>
<keyword evidence="2" id="KW-1185">Reference proteome</keyword>
<proteinExistence type="predicted"/>
<dbReference type="Proteomes" id="UP000765509">
    <property type="component" value="Unassembled WGS sequence"/>
</dbReference>
<organism evidence="1 2">
    <name type="scientific">Austropuccinia psidii MF-1</name>
    <dbReference type="NCBI Taxonomy" id="1389203"/>
    <lineage>
        <taxon>Eukaryota</taxon>
        <taxon>Fungi</taxon>
        <taxon>Dikarya</taxon>
        <taxon>Basidiomycota</taxon>
        <taxon>Pucciniomycotina</taxon>
        <taxon>Pucciniomycetes</taxon>
        <taxon>Pucciniales</taxon>
        <taxon>Sphaerophragmiaceae</taxon>
        <taxon>Austropuccinia</taxon>
    </lineage>
</organism>
<evidence type="ECO:0000313" key="2">
    <source>
        <dbReference type="Proteomes" id="UP000765509"/>
    </source>
</evidence>
<evidence type="ECO:0000313" key="1">
    <source>
        <dbReference type="EMBL" id="MBW0511249.1"/>
    </source>
</evidence>
<dbReference type="AlphaFoldDB" id="A0A9Q3DXR0"/>
<protein>
    <submittedName>
        <fullName evidence="1">Uncharacterized protein</fullName>
    </submittedName>
</protein>
<name>A0A9Q3DXR0_9BASI</name>
<reference evidence="1" key="1">
    <citation type="submission" date="2021-03" db="EMBL/GenBank/DDBJ databases">
        <title>Draft genome sequence of rust myrtle Austropuccinia psidii MF-1, a brazilian biotype.</title>
        <authorList>
            <person name="Quecine M.C."/>
            <person name="Pachon D.M.R."/>
            <person name="Bonatelli M.L."/>
            <person name="Correr F.H."/>
            <person name="Franceschini L.M."/>
            <person name="Leite T.F."/>
            <person name="Margarido G.R.A."/>
            <person name="Almeida C.A."/>
            <person name="Ferrarezi J.A."/>
            <person name="Labate C.A."/>
        </authorList>
    </citation>
    <scope>NUCLEOTIDE SEQUENCE</scope>
    <source>
        <strain evidence="1">MF-1</strain>
    </source>
</reference>
<comment type="caution">
    <text evidence="1">The sequence shown here is derived from an EMBL/GenBank/DDBJ whole genome shotgun (WGS) entry which is preliminary data.</text>
</comment>
<gene>
    <name evidence="1" type="ORF">O181_050964</name>
</gene>
<dbReference type="EMBL" id="AVOT02022088">
    <property type="protein sequence ID" value="MBW0511249.1"/>
    <property type="molecule type" value="Genomic_DNA"/>
</dbReference>
<accession>A0A9Q3DXR0</accession>